<evidence type="ECO:0000313" key="3">
    <source>
        <dbReference type="Proteomes" id="UP000722791"/>
    </source>
</evidence>
<dbReference type="OrthoDB" id="548245at2759"/>
<proteinExistence type="predicted"/>
<feature type="region of interest" description="Disordered" evidence="1">
    <location>
        <begin position="388"/>
        <end position="461"/>
    </location>
</feature>
<feature type="compositionally biased region" description="Polar residues" evidence="1">
    <location>
        <begin position="847"/>
        <end position="857"/>
    </location>
</feature>
<dbReference type="AlphaFoldDB" id="A0A8J4LWH1"/>
<reference evidence="2" key="1">
    <citation type="journal article" date="2021" name="Proc. Natl. Acad. Sci. U.S.A.">
        <title>Three genomes in the algal genus Volvox reveal the fate of a haploid sex-determining region after a transition to homothallism.</title>
        <authorList>
            <person name="Yamamoto K."/>
            <person name="Hamaji T."/>
            <person name="Kawai-Toyooka H."/>
            <person name="Matsuzaki R."/>
            <person name="Takahashi F."/>
            <person name="Nishimura Y."/>
            <person name="Kawachi M."/>
            <person name="Noguchi H."/>
            <person name="Minakuchi Y."/>
            <person name="Umen J.G."/>
            <person name="Toyoda A."/>
            <person name="Nozaki H."/>
        </authorList>
    </citation>
    <scope>NUCLEOTIDE SEQUENCE</scope>
    <source>
        <strain evidence="2">NIES-3785</strain>
    </source>
</reference>
<feature type="compositionally biased region" description="Low complexity" evidence="1">
    <location>
        <begin position="808"/>
        <end position="838"/>
    </location>
</feature>
<sequence length="893" mass="93929">MFNVITYNVSGLMGSWPPRFVHTVRTGRRYPWSPASCRASMTGAGRIAEEHHLVDRDGIFTCPSRRLVDSRHRPMLAPVRRNRNTHRRRATFPWLHASSSGPLSVARRAADSCSQLPIAVGCIRRNIPRGGGNHPYPHGSSRSSSSRRRSPGSHFTGSDRGQGATMCRAGVLEGFSGVSNLMAPEFATVFSAVIAITSVSINLYGGLLTEKRRADLAREVERERQAMAAQDEERSVVARYRGPLLEATVDLEARLYHIATLTGEWRSGDVVCEEEVVYTLFTLAQWLGFLEVIRREGPRERSFLQRGGGSAAAAGGGGGGGGGGGVSTGGADTLTTLVEGFRFVLSAHPATLRKWYEQGDGREHPGCRSRAMMLRGTPALPDDWLGAEGNGRGVWRERPPPPQLTTGGQQSGAIPAGLRLLSGGGGSGGSATASYGRGPGGGAPQPPWSSGGRHGTVPPPTKPVVLRHRSGLGPVSGGPGAVTGPAGGSELLIGSLDEHDLAAAGLGLPDLDTGYDLGQFMTPGRSGAATIAIQPSPSPSASNGLAAAAAAAATVASADLFVGGLGSFTTLSSLSSLSSFDEGSLPTSSSAAAAINGGGGGGAIVRRSAPRDVFHISRGVQRSIGSMMVVTPMGASRHYTLSYGDFYNRYYRDDFFGSWLRPVHTDILALVGGRMWQGQGPFPMNRWTRLLLLQQLLVETIDLLDPAHVRVPANRRVVLAPVSYKQAPELETYRARMTDMSQLDSPLLMQHLQNSQANGPMGRLLSWLRGIAASTSMSMTSVSEQPGSAGAPESASPIRMGADASYPAAAAAATTTTTTTNNNNNNNNNKNNNNQNSNDITAGPSVTGASVNQSPTYGTEGPAQQQQQQQQQVVVMQSTGGGGDVDADGSNRR</sequence>
<dbReference type="EMBL" id="BNCQ01000046">
    <property type="protein sequence ID" value="GIM12945.1"/>
    <property type="molecule type" value="Genomic_DNA"/>
</dbReference>
<name>A0A8J4LWH1_9CHLO</name>
<feature type="region of interest" description="Disordered" evidence="1">
    <location>
        <begin position="778"/>
        <end position="893"/>
    </location>
</feature>
<evidence type="ECO:0000256" key="1">
    <source>
        <dbReference type="SAM" id="MobiDB-lite"/>
    </source>
</evidence>
<feature type="region of interest" description="Disordered" evidence="1">
    <location>
        <begin position="127"/>
        <end position="163"/>
    </location>
</feature>
<feature type="region of interest" description="Disordered" evidence="1">
    <location>
        <begin position="303"/>
        <end position="327"/>
    </location>
</feature>
<feature type="compositionally biased region" description="Gly residues" evidence="1">
    <location>
        <begin position="306"/>
        <end position="327"/>
    </location>
</feature>
<protein>
    <submittedName>
        <fullName evidence="2">Uncharacterized protein</fullName>
    </submittedName>
</protein>
<accession>A0A8J4LWH1</accession>
<feature type="compositionally biased region" description="Low complexity" evidence="1">
    <location>
        <begin position="864"/>
        <end position="877"/>
    </location>
</feature>
<evidence type="ECO:0000313" key="2">
    <source>
        <dbReference type="EMBL" id="GIM12945.1"/>
    </source>
</evidence>
<comment type="caution">
    <text evidence="2">The sequence shown here is derived from an EMBL/GenBank/DDBJ whole genome shotgun (WGS) entry which is preliminary data.</text>
</comment>
<gene>
    <name evidence="2" type="ORF">Vretimale_16182</name>
</gene>
<organism evidence="2 3">
    <name type="scientific">Volvox reticuliferus</name>
    <dbReference type="NCBI Taxonomy" id="1737510"/>
    <lineage>
        <taxon>Eukaryota</taxon>
        <taxon>Viridiplantae</taxon>
        <taxon>Chlorophyta</taxon>
        <taxon>core chlorophytes</taxon>
        <taxon>Chlorophyceae</taxon>
        <taxon>CS clade</taxon>
        <taxon>Chlamydomonadales</taxon>
        <taxon>Volvocaceae</taxon>
        <taxon>Volvox</taxon>
    </lineage>
</organism>
<dbReference type="Proteomes" id="UP000722791">
    <property type="component" value="Unassembled WGS sequence"/>
</dbReference>